<reference evidence="2 3" key="1">
    <citation type="submission" date="2021-04" db="EMBL/GenBank/DDBJ databases">
        <authorList>
            <person name="Bliznina A."/>
        </authorList>
    </citation>
    <scope>NUCLEOTIDE SEQUENCE [LARGE SCALE GENOMIC DNA]</scope>
</reference>
<evidence type="ECO:0000256" key="1">
    <source>
        <dbReference type="SAM" id="Phobius"/>
    </source>
</evidence>
<feature type="transmembrane region" description="Helical" evidence="1">
    <location>
        <begin position="65"/>
        <end position="94"/>
    </location>
</feature>
<protein>
    <submittedName>
        <fullName evidence="2">Oidioi.mRNA.OKI2018_I69.PAR.g9634.t1.cds</fullName>
    </submittedName>
</protein>
<feature type="transmembrane region" description="Helical" evidence="1">
    <location>
        <begin position="9"/>
        <end position="30"/>
    </location>
</feature>
<sequence>MCGQNRKYYLVFAISILVFLAVIIVAGVYFPRFEKENFEVWIQASALRFEIGAGALLKNEVFETILAQICASLQYLLLLPPLCGLIPLCLMFAASRSEANLVFVSYMCLSIVLASLFGLMVALGSAIRIFGTVGNDRLDNYFDSEIIFYLENFLQNIPENRDHFDMEELFEDISVELDVDLLEEEFFDWEGKRTNFHRESYLFLPGPDEGKLLELAINIDSTFGKLRLDKYEFLEYLIRNDNNWAEQIINNSFIFDWTNLVISMNSILLVTTVITCIFVVLKRRSLQGKVNDEDAVMLDNF</sequence>
<name>A0ABN7RLG7_OIKDI</name>
<keyword evidence="1" id="KW-0472">Membrane</keyword>
<keyword evidence="1" id="KW-0812">Transmembrane</keyword>
<dbReference type="Proteomes" id="UP001158576">
    <property type="component" value="Chromosome PAR"/>
</dbReference>
<evidence type="ECO:0000313" key="2">
    <source>
        <dbReference type="EMBL" id="CAG5080534.1"/>
    </source>
</evidence>
<proteinExistence type="predicted"/>
<feature type="transmembrane region" description="Helical" evidence="1">
    <location>
        <begin position="260"/>
        <end position="281"/>
    </location>
</feature>
<dbReference type="EMBL" id="OU015568">
    <property type="protein sequence ID" value="CAG5080534.1"/>
    <property type="molecule type" value="Genomic_DNA"/>
</dbReference>
<keyword evidence="3" id="KW-1185">Reference proteome</keyword>
<evidence type="ECO:0000313" key="3">
    <source>
        <dbReference type="Proteomes" id="UP001158576"/>
    </source>
</evidence>
<organism evidence="2 3">
    <name type="scientific">Oikopleura dioica</name>
    <name type="common">Tunicate</name>
    <dbReference type="NCBI Taxonomy" id="34765"/>
    <lineage>
        <taxon>Eukaryota</taxon>
        <taxon>Metazoa</taxon>
        <taxon>Chordata</taxon>
        <taxon>Tunicata</taxon>
        <taxon>Appendicularia</taxon>
        <taxon>Copelata</taxon>
        <taxon>Oikopleuridae</taxon>
        <taxon>Oikopleura</taxon>
    </lineage>
</organism>
<gene>
    <name evidence="2" type="ORF">OKIOD_LOCUS1192</name>
</gene>
<keyword evidence="1" id="KW-1133">Transmembrane helix</keyword>
<accession>A0ABN7RLG7</accession>
<feature type="transmembrane region" description="Helical" evidence="1">
    <location>
        <begin position="106"/>
        <end position="130"/>
    </location>
</feature>